<protein>
    <submittedName>
        <fullName evidence="1">Uncharacterized protein</fullName>
    </submittedName>
</protein>
<accession>A0A382KNN5</accession>
<feature type="non-terminal residue" evidence="1">
    <location>
        <position position="70"/>
    </location>
</feature>
<evidence type="ECO:0000313" key="1">
    <source>
        <dbReference type="EMBL" id="SVC25073.1"/>
    </source>
</evidence>
<sequence length="70" mass="8570">MYEKITNDNVIMFAIKHYDNPQCEGEKEFYDDMKRFKYIKRLLRKHKDTNVLKERLLLNHIIVLHNLFGS</sequence>
<dbReference type="AlphaFoldDB" id="A0A382KNN5"/>
<name>A0A382KNN5_9ZZZZ</name>
<reference evidence="1" key="1">
    <citation type="submission" date="2018-05" db="EMBL/GenBank/DDBJ databases">
        <authorList>
            <person name="Lanie J.A."/>
            <person name="Ng W.-L."/>
            <person name="Kazmierczak K.M."/>
            <person name="Andrzejewski T.M."/>
            <person name="Davidsen T.M."/>
            <person name="Wayne K.J."/>
            <person name="Tettelin H."/>
            <person name="Glass J.I."/>
            <person name="Rusch D."/>
            <person name="Podicherti R."/>
            <person name="Tsui H.-C.T."/>
            <person name="Winkler M.E."/>
        </authorList>
    </citation>
    <scope>NUCLEOTIDE SEQUENCE</scope>
</reference>
<proteinExistence type="predicted"/>
<dbReference type="Pfam" id="PF23837">
    <property type="entry name" value="DUF7207"/>
    <property type="match status" value="1"/>
</dbReference>
<dbReference type="InterPro" id="IPR055631">
    <property type="entry name" value="DUF7207"/>
</dbReference>
<dbReference type="EMBL" id="UINC01081331">
    <property type="protein sequence ID" value="SVC25073.1"/>
    <property type="molecule type" value="Genomic_DNA"/>
</dbReference>
<gene>
    <name evidence="1" type="ORF">METZ01_LOCUS277927</name>
</gene>
<organism evidence="1">
    <name type="scientific">marine metagenome</name>
    <dbReference type="NCBI Taxonomy" id="408172"/>
    <lineage>
        <taxon>unclassified sequences</taxon>
        <taxon>metagenomes</taxon>
        <taxon>ecological metagenomes</taxon>
    </lineage>
</organism>